<dbReference type="Gene3D" id="3.30.70.270">
    <property type="match status" value="1"/>
</dbReference>
<dbReference type="PANTHER" id="PTHR33121">
    <property type="entry name" value="CYCLIC DI-GMP PHOSPHODIESTERASE PDEF"/>
    <property type="match status" value="1"/>
</dbReference>
<dbReference type="InterPro" id="IPR035919">
    <property type="entry name" value="EAL_sf"/>
</dbReference>
<dbReference type="SUPFAM" id="SSF141868">
    <property type="entry name" value="EAL domain-like"/>
    <property type="match status" value="1"/>
</dbReference>
<name>A0A558RC35_9SPHN</name>
<dbReference type="PROSITE" id="PS50883">
    <property type="entry name" value="EAL"/>
    <property type="match status" value="1"/>
</dbReference>
<feature type="domain" description="EAL" evidence="2">
    <location>
        <begin position="197"/>
        <end position="447"/>
    </location>
</feature>
<dbReference type="EMBL" id="VNIM01000005">
    <property type="protein sequence ID" value="TVV76911.1"/>
    <property type="molecule type" value="Genomic_DNA"/>
</dbReference>
<keyword evidence="1" id="KW-1133">Transmembrane helix</keyword>
<accession>A0A558RC35</accession>
<dbReference type="CDD" id="cd01948">
    <property type="entry name" value="EAL"/>
    <property type="match status" value="1"/>
</dbReference>
<dbReference type="Gene3D" id="3.20.20.450">
    <property type="entry name" value="EAL domain"/>
    <property type="match status" value="1"/>
</dbReference>
<feature type="transmembrane region" description="Helical" evidence="1">
    <location>
        <begin position="6"/>
        <end position="27"/>
    </location>
</feature>
<dbReference type="Pfam" id="PF00563">
    <property type="entry name" value="EAL"/>
    <property type="match status" value="1"/>
</dbReference>
<dbReference type="SUPFAM" id="SSF55073">
    <property type="entry name" value="Nucleotide cyclase"/>
    <property type="match status" value="1"/>
</dbReference>
<gene>
    <name evidence="3" type="ORF">FOY91_02340</name>
</gene>
<evidence type="ECO:0000313" key="3">
    <source>
        <dbReference type="EMBL" id="TVV76911.1"/>
    </source>
</evidence>
<dbReference type="GO" id="GO:0071111">
    <property type="term" value="F:cyclic-guanylate-specific phosphodiesterase activity"/>
    <property type="evidence" value="ECO:0007669"/>
    <property type="project" value="InterPro"/>
</dbReference>
<dbReference type="AlphaFoldDB" id="A0A558RC35"/>
<sequence>MLDIVYATLAIVACAELGAIALILRAVRWRRVNRVREPSGPAPFFTALRPSERSPADVPPLVVALCEFARFEAIRRNVGYSTANAIIAQAAARIRRLIPDVEIGRTHRASIEFAFAADSPGGATRLLNAVIAAFDQTVYVEGCDFRLVPRIGFAITGAALNHDELIERVETALQNRAGAHLRIIDATDALGEEASARLGLLRDLHYAIENDALELHYQPKLRCRTGVIDAAEALLRWTHPSLGPVRPDEFIAIAEETGLIGRLTRWTLARAVEDQRRLSEAGHALTIYVNISGLLLPDPDFATEALRLVEGAAGRIGFEITETAVIERPEQAIGNLHAFAAAGIKLAIDDYGSGLSSLAYLKQLPAHELKIDKLFISGLTSSHRDPLLVRSSIDLAHALEMEVTAEGVDNPMALSLLRVMGCDLIQGFLVARPLALEALLTFLDASDYAERIAGQTIPRFDAATSAR</sequence>
<evidence type="ECO:0000259" key="2">
    <source>
        <dbReference type="PROSITE" id="PS50883"/>
    </source>
</evidence>
<dbReference type="InterPro" id="IPR001633">
    <property type="entry name" value="EAL_dom"/>
</dbReference>
<reference evidence="3 4" key="1">
    <citation type="submission" date="2019-07" db="EMBL/GenBank/DDBJ databases">
        <title>Sphingomonas solaris sp. nov., isolated from a solar panel from Boston, Massachusetts.</title>
        <authorList>
            <person name="Tanner K."/>
            <person name="Pascual J."/>
            <person name="Mancuso C."/>
            <person name="Pereto J."/>
            <person name="Khalil A."/>
            <person name="Vilanova C."/>
        </authorList>
    </citation>
    <scope>NUCLEOTIDE SEQUENCE [LARGE SCALE GENOMIC DNA]</scope>
    <source>
        <strain evidence="3 4">R4DWN</strain>
    </source>
</reference>
<evidence type="ECO:0000313" key="4">
    <source>
        <dbReference type="Proteomes" id="UP000318681"/>
    </source>
</evidence>
<dbReference type="SMART" id="SM00052">
    <property type="entry name" value="EAL"/>
    <property type="match status" value="1"/>
</dbReference>
<proteinExistence type="predicted"/>
<dbReference type="RefSeq" id="WP_145147751.1">
    <property type="nucleotide sequence ID" value="NZ_VNIM01000005.1"/>
</dbReference>
<evidence type="ECO:0000256" key="1">
    <source>
        <dbReference type="SAM" id="Phobius"/>
    </source>
</evidence>
<dbReference type="InterPro" id="IPR043128">
    <property type="entry name" value="Rev_trsase/Diguanyl_cyclase"/>
</dbReference>
<comment type="caution">
    <text evidence="3">The sequence shown here is derived from an EMBL/GenBank/DDBJ whole genome shotgun (WGS) entry which is preliminary data.</text>
</comment>
<dbReference type="InterPro" id="IPR050706">
    <property type="entry name" value="Cyclic-di-GMP_PDE-like"/>
</dbReference>
<keyword evidence="1" id="KW-0812">Transmembrane</keyword>
<dbReference type="Proteomes" id="UP000318681">
    <property type="component" value="Unassembled WGS sequence"/>
</dbReference>
<dbReference type="InterPro" id="IPR029787">
    <property type="entry name" value="Nucleotide_cyclase"/>
</dbReference>
<dbReference type="OrthoDB" id="7462471at2"/>
<organism evidence="3 4">
    <name type="scientific">Alterirhizorhabdus solaris</name>
    <dbReference type="NCBI Taxonomy" id="2529389"/>
    <lineage>
        <taxon>Bacteria</taxon>
        <taxon>Pseudomonadati</taxon>
        <taxon>Pseudomonadota</taxon>
        <taxon>Alphaproteobacteria</taxon>
        <taxon>Sphingomonadales</taxon>
        <taxon>Rhizorhabdaceae</taxon>
        <taxon>Alterirhizorhabdus</taxon>
    </lineage>
</organism>
<keyword evidence="1" id="KW-0472">Membrane</keyword>
<keyword evidence="4" id="KW-1185">Reference proteome</keyword>
<protein>
    <submittedName>
        <fullName evidence="3">EAL domain-containing protein</fullName>
    </submittedName>
</protein>
<dbReference type="PANTHER" id="PTHR33121:SF79">
    <property type="entry name" value="CYCLIC DI-GMP PHOSPHODIESTERASE PDED-RELATED"/>
    <property type="match status" value="1"/>
</dbReference>